<name>A0ABY3W9Y3_9MICC</name>
<evidence type="ECO:0000313" key="1">
    <source>
        <dbReference type="EMBL" id="UNK45121.1"/>
    </source>
</evidence>
<dbReference type="Proteomes" id="UP000829069">
    <property type="component" value="Chromosome"/>
</dbReference>
<gene>
    <name evidence="1" type="ORF">MNQ99_14410</name>
</gene>
<proteinExistence type="predicted"/>
<reference evidence="1 2" key="1">
    <citation type="submission" date="2022-03" db="EMBL/GenBank/DDBJ databases">
        <title>Isotopic signatures of nitrous oxide derived from detoxification processes.</title>
        <authorList>
            <person name="Behrendt U."/>
            <person name="Buchen C."/>
            <person name="Well R."/>
            <person name="Ulrich A."/>
            <person name="Rohe L."/>
            <person name="Kolb S."/>
            <person name="Schloter M."/>
            <person name="Horn M.A."/>
            <person name="Augustin J."/>
        </authorList>
    </citation>
    <scope>NUCLEOTIDE SEQUENCE [LARGE SCALE GENOMIC DNA]</scope>
    <source>
        <strain evidence="1 2">S4-C24</strain>
    </source>
</reference>
<protein>
    <submittedName>
        <fullName evidence="1">DoxX family membrane protein</fullName>
    </submittedName>
</protein>
<dbReference type="RefSeq" id="WP_241913401.1">
    <property type="nucleotide sequence ID" value="NZ_CP093326.1"/>
</dbReference>
<evidence type="ECO:0000313" key="2">
    <source>
        <dbReference type="Proteomes" id="UP000829069"/>
    </source>
</evidence>
<keyword evidence="2" id="KW-1185">Reference proteome</keyword>
<accession>A0ABY3W9Y3</accession>
<sequence>MKLSHIPLRLSTGAFILNSGLGKQKLDKDTAAAMQEMGSRAFPSLRQMDPEKFGKLLAYGETALGAALLLPFVPSRLAGLGLAAFSGSLLAMYFKTPHMTAEDNVRPSPEGTPYAKDVWMLGIALALILDPKNKKPTAIPTT</sequence>
<organism evidence="1 2">
    <name type="scientific">Arthrobacter sulfonylureivorans</name>
    <dbReference type="NCBI Taxonomy" id="2486855"/>
    <lineage>
        <taxon>Bacteria</taxon>
        <taxon>Bacillati</taxon>
        <taxon>Actinomycetota</taxon>
        <taxon>Actinomycetes</taxon>
        <taxon>Micrococcales</taxon>
        <taxon>Micrococcaceae</taxon>
        <taxon>Arthrobacter</taxon>
    </lineage>
</organism>
<dbReference type="EMBL" id="CP093326">
    <property type="protein sequence ID" value="UNK45121.1"/>
    <property type="molecule type" value="Genomic_DNA"/>
</dbReference>